<accession>A0A0F9DZU0</accession>
<sequence>MSKIAIDFKANLSKIDGEEKTPLNIRTYAGVPVNLFDTYEENLEFYGANFIQDALTGTSILVRIQNVLRARSLLLKDDITVDTSEVIGKIRMWKDESDFLYSMQEIQVFADSFKPQMNIAAQKWQEEYEAAGPEIKAVMDAIVEQKAKASELKKQLEAFKVQQKSSKKPQGEIKKNRKQS</sequence>
<proteinExistence type="predicted"/>
<name>A0A0F9DZU0_9ZZZZ</name>
<evidence type="ECO:0000256" key="1">
    <source>
        <dbReference type="SAM" id="MobiDB-lite"/>
    </source>
</evidence>
<dbReference type="EMBL" id="LAZR01026915">
    <property type="protein sequence ID" value="KKL67278.1"/>
    <property type="molecule type" value="Genomic_DNA"/>
</dbReference>
<organism evidence="2">
    <name type="scientific">marine sediment metagenome</name>
    <dbReference type="NCBI Taxonomy" id="412755"/>
    <lineage>
        <taxon>unclassified sequences</taxon>
        <taxon>metagenomes</taxon>
        <taxon>ecological metagenomes</taxon>
    </lineage>
</organism>
<evidence type="ECO:0000313" key="2">
    <source>
        <dbReference type="EMBL" id="KKL67278.1"/>
    </source>
</evidence>
<gene>
    <name evidence="2" type="ORF">LCGC14_2136600</name>
</gene>
<comment type="caution">
    <text evidence="2">The sequence shown here is derived from an EMBL/GenBank/DDBJ whole genome shotgun (WGS) entry which is preliminary data.</text>
</comment>
<feature type="region of interest" description="Disordered" evidence="1">
    <location>
        <begin position="160"/>
        <end position="180"/>
    </location>
</feature>
<reference evidence="2" key="1">
    <citation type="journal article" date="2015" name="Nature">
        <title>Complex archaea that bridge the gap between prokaryotes and eukaryotes.</title>
        <authorList>
            <person name="Spang A."/>
            <person name="Saw J.H."/>
            <person name="Jorgensen S.L."/>
            <person name="Zaremba-Niedzwiedzka K."/>
            <person name="Martijn J."/>
            <person name="Lind A.E."/>
            <person name="van Eijk R."/>
            <person name="Schleper C."/>
            <person name="Guy L."/>
            <person name="Ettema T.J."/>
        </authorList>
    </citation>
    <scope>NUCLEOTIDE SEQUENCE</scope>
</reference>
<dbReference type="AlphaFoldDB" id="A0A0F9DZU0"/>
<protein>
    <submittedName>
        <fullName evidence="2">Uncharacterized protein</fullName>
    </submittedName>
</protein>